<dbReference type="Pfam" id="PF00082">
    <property type="entry name" value="Peptidase_S8"/>
    <property type="match status" value="1"/>
</dbReference>
<organism evidence="2 3">
    <name type="scientific">Sorangium cellulosum</name>
    <name type="common">Polyangium cellulosum</name>
    <dbReference type="NCBI Taxonomy" id="56"/>
    <lineage>
        <taxon>Bacteria</taxon>
        <taxon>Pseudomonadati</taxon>
        <taxon>Myxococcota</taxon>
        <taxon>Polyangia</taxon>
        <taxon>Polyangiales</taxon>
        <taxon>Polyangiaceae</taxon>
        <taxon>Sorangium</taxon>
    </lineage>
</organism>
<dbReference type="OrthoDB" id="5494295at2"/>
<sequence length="689" mass="71589">MILEGLRARRASVSRPLQRASLGIAAALLAACSSIDPSPPLDDSLTDSALPVLLRAPAAARRWEGPTGCTGRRWISARTPPSSLGRGWTSRRVFPHVPAGIPMAQYHVLEWTSRVDPDVAGLVAAYRAAGWGISDWTSRPELLAPDCVIVGPLGGPSPSVDVLQGLRRWDVSSFRERTRAGAPVPLGDHPVQIAILDSSPDNDGDGDIPLGASSHGYTMGWIAREMACGAPPSETPGCSAEIRTYLALPRVTNESATEAGGYFGTPGDLAEAVDRAVEGWKQSPPPRPRLVINLSLGWQPEIGRQSGGVDINGAAAPAQSVLDALRRAACHGALIVAAAGNEPGNPSSRPGATYPAAWQGVAAPRRSECEREFGMLVSEPLASEGNPPGVVPEPSLVVAVGGTNYLGDPMVVTRLGSVGRLVAPALHGAAGDAVDPPIPALTGTSVSAAVLSGVAALVWAHRPDLNPTAVLAQLYSFGTPITITSGLRLLAYLADHPEVREVDRCTAAAAIAASCLDGEACPEVPPCEPWSRLSASIPPPPEVLGTLETWFDGFTAPSHATVHPSPPFTQQNQLTAPWVHPQPDTPPCGAACILDLAANFLYVSIDPAVTLTLSDMVLTVRHEGAGGTGIEDSHFPVTGVAMSGGDTLGVSLSGMPSERAIEARLTWKVTDPNAPQVSTATEAIKMIGP</sequence>
<dbReference type="GO" id="GO:0006508">
    <property type="term" value="P:proteolysis"/>
    <property type="evidence" value="ECO:0007669"/>
    <property type="project" value="InterPro"/>
</dbReference>
<dbReference type="Proteomes" id="UP000238348">
    <property type="component" value="Chromosome"/>
</dbReference>
<feature type="domain" description="Peptidase S8/S53" evidence="1">
    <location>
        <begin position="267"/>
        <end position="470"/>
    </location>
</feature>
<dbReference type="RefSeq" id="WP_159397652.1">
    <property type="nucleotide sequence ID" value="NZ_CP012673.1"/>
</dbReference>
<dbReference type="InterPro" id="IPR000209">
    <property type="entry name" value="Peptidase_S8/S53_dom"/>
</dbReference>
<gene>
    <name evidence="2" type="ORF">SOCE26_073610</name>
</gene>
<dbReference type="CDD" id="cd00306">
    <property type="entry name" value="Peptidases_S8_S53"/>
    <property type="match status" value="1"/>
</dbReference>
<name>A0A2L0F2R6_SORCE</name>
<dbReference type="Gene3D" id="3.40.50.200">
    <property type="entry name" value="Peptidase S8/S53 domain"/>
    <property type="match status" value="1"/>
</dbReference>
<dbReference type="InterPro" id="IPR036852">
    <property type="entry name" value="Peptidase_S8/S53_dom_sf"/>
</dbReference>
<dbReference type="AlphaFoldDB" id="A0A2L0F2R6"/>
<reference evidence="2 3" key="1">
    <citation type="submission" date="2015-09" db="EMBL/GenBank/DDBJ databases">
        <title>Sorangium comparison.</title>
        <authorList>
            <person name="Zaburannyi N."/>
            <person name="Bunk B."/>
            <person name="Overmann J."/>
            <person name="Mueller R."/>
        </authorList>
    </citation>
    <scope>NUCLEOTIDE SEQUENCE [LARGE SCALE GENOMIC DNA]</scope>
    <source>
        <strain evidence="2 3">So ce26</strain>
    </source>
</reference>
<dbReference type="PROSITE" id="PS51257">
    <property type="entry name" value="PROKAR_LIPOPROTEIN"/>
    <property type="match status" value="1"/>
</dbReference>
<evidence type="ECO:0000259" key="1">
    <source>
        <dbReference type="Pfam" id="PF00082"/>
    </source>
</evidence>
<dbReference type="GO" id="GO:0004252">
    <property type="term" value="F:serine-type endopeptidase activity"/>
    <property type="evidence" value="ECO:0007669"/>
    <property type="project" value="InterPro"/>
</dbReference>
<evidence type="ECO:0000313" key="2">
    <source>
        <dbReference type="EMBL" id="AUX45865.1"/>
    </source>
</evidence>
<accession>A0A2L0F2R6</accession>
<dbReference type="EMBL" id="CP012673">
    <property type="protein sequence ID" value="AUX45865.1"/>
    <property type="molecule type" value="Genomic_DNA"/>
</dbReference>
<proteinExistence type="predicted"/>
<protein>
    <recommendedName>
        <fullName evidence="1">Peptidase S8/S53 domain-containing protein</fullName>
    </recommendedName>
</protein>
<dbReference type="SUPFAM" id="SSF52743">
    <property type="entry name" value="Subtilisin-like"/>
    <property type="match status" value="1"/>
</dbReference>
<evidence type="ECO:0000313" key="3">
    <source>
        <dbReference type="Proteomes" id="UP000238348"/>
    </source>
</evidence>